<dbReference type="InterPro" id="IPR000835">
    <property type="entry name" value="HTH_MarR-typ"/>
</dbReference>
<dbReference type="EMBL" id="SGWQ01000003">
    <property type="protein sequence ID" value="RZS41230.1"/>
    <property type="molecule type" value="Genomic_DNA"/>
</dbReference>
<dbReference type="PROSITE" id="PS50995">
    <property type="entry name" value="HTH_MARR_2"/>
    <property type="match status" value="1"/>
</dbReference>
<evidence type="ECO:0000256" key="3">
    <source>
        <dbReference type="ARBA" id="ARBA00023163"/>
    </source>
</evidence>
<dbReference type="PANTHER" id="PTHR33164">
    <property type="entry name" value="TRANSCRIPTIONAL REGULATOR, MARR FAMILY"/>
    <property type="match status" value="1"/>
</dbReference>
<dbReference type="InterPro" id="IPR036388">
    <property type="entry name" value="WH-like_DNA-bd_sf"/>
</dbReference>
<dbReference type="GO" id="GO:0003700">
    <property type="term" value="F:DNA-binding transcription factor activity"/>
    <property type="evidence" value="ECO:0007669"/>
    <property type="project" value="InterPro"/>
</dbReference>
<dbReference type="PANTHER" id="PTHR33164:SF57">
    <property type="entry name" value="MARR-FAMILY TRANSCRIPTIONAL REGULATOR"/>
    <property type="match status" value="1"/>
</dbReference>
<dbReference type="SMART" id="SM00347">
    <property type="entry name" value="HTH_MARR"/>
    <property type="match status" value="1"/>
</dbReference>
<dbReference type="Proteomes" id="UP000294257">
    <property type="component" value="Unassembled WGS sequence"/>
</dbReference>
<feature type="domain" description="HTH marR-type" evidence="4">
    <location>
        <begin position="20"/>
        <end position="151"/>
    </location>
</feature>
<dbReference type="RefSeq" id="WP_130344170.1">
    <property type="nucleotide sequence ID" value="NZ_SGWQ01000003.1"/>
</dbReference>
<dbReference type="OrthoDB" id="5148120at2"/>
<evidence type="ECO:0000256" key="1">
    <source>
        <dbReference type="ARBA" id="ARBA00023015"/>
    </source>
</evidence>
<evidence type="ECO:0000313" key="6">
    <source>
        <dbReference type="Proteomes" id="UP000294257"/>
    </source>
</evidence>
<reference evidence="5 6" key="1">
    <citation type="submission" date="2019-02" db="EMBL/GenBank/DDBJ databases">
        <title>Genomic Encyclopedia of Type Strains, Phase IV (KMG-IV): sequencing the most valuable type-strain genomes for metagenomic binning, comparative biology and taxonomic classification.</title>
        <authorList>
            <person name="Goeker M."/>
        </authorList>
    </citation>
    <scope>NUCLEOTIDE SEQUENCE [LARGE SCALE GENOMIC DNA]</scope>
    <source>
        <strain evidence="5 6">DSM 101727</strain>
    </source>
</reference>
<dbReference type="AlphaFoldDB" id="A0A4Q7KY00"/>
<name>A0A4Q7KY00_9PSEU</name>
<evidence type="ECO:0000313" key="5">
    <source>
        <dbReference type="EMBL" id="RZS41230.1"/>
    </source>
</evidence>
<dbReference type="Pfam" id="PF01047">
    <property type="entry name" value="MarR"/>
    <property type="match status" value="1"/>
</dbReference>
<organism evidence="5 6">
    <name type="scientific">Herbihabitans rhizosphaerae</name>
    <dbReference type="NCBI Taxonomy" id="1872711"/>
    <lineage>
        <taxon>Bacteria</taxon>
        <taxon>Bacillati</taxon>
        <taxon>Actinomycetota</taxon>
        <taxon>Actinomycetes</taxon>
        <taxon>Pseudonocardiales</taxon>
        <taxon>Pseudonocardiaceae</taxon>
        <taxon>Herbihabitans</taxon>
    </lineage>
</organism>
<evidence type="ECO:0000259" key="4">
    <source>
        <dbReference type="PROSITE" id="PS50995"/>
    </source>
</evidence>
<comment type="caution">
    <text evidence="5">The sequence shown here is derived from an EMBL/GenBank/DDBJ whole genome shotgun (WGS) entry which is preliminary data.</text>
</comment>
<dbReference type="GO" id="GO:0006950">
    <property type="term" value="P:response to stress"/>
    <property type="evidence" value="ECO:0007669"/>
    <property type="project" value="TreeGrafter"/>
</dbReference>
<evidence type="ECO:0000256" key="2">
    <source>
        <dbReference type="ARBA" id="ARBA00023125"/>
    </source>
</evidence>
<keyword evidence="1" id="KW-0805">Transcription regulation</keyword>
<dbReference type="SUPFAM" id="SSF46785">
    <property type="entry name" value="Winged helix' DNA-binding domain"/>
    <property type="match status" value="1"/>
</dbReference>
<dbReference type="InterPro" id="IPR023187">
    <property type="entry name" value="Tscrpt_reg_MarR-type_CS"/>
</dbReference>
<dbReference type="InterPro" id="IPR036390">
    <property type="entry name" value="WH_DNA-bd_sf"/>
</dbReference>
<keyword evidence="6" id="KW-1185">Reference proteome</keyword>
<dbReference type="PRINTS" id="PR00598">
    <property type="entry name" value="HTHMARR"/>
</dbReference>
<dbReference type="InterPro" id="IPR039422">
    <property type="entry name" value="MarR/SlyA-like"/>
</dbReference>
<protein>
    <submittedName>
        <fullName evidence="5">MarR family transcriptional regulator</fullName>
    </submittedName>
</protein>
<keyword evidence="2" id="KW-0238">DNA-binding</keyword>
<gene>
    <name evidence="5" type="ORF">EV193_103550</name>
</gene>
<dbReference type="GO" id="GO:0003677">
    <property type="term" value="F:DNA binding"/>
    <property type="evidence" value="ECO:0007669"/>
    <property type="project" value="UniProtKB-KW"/>
</dbReference>
<accession>A0A4Q7KY00</accession>
<sequence length="174" mass="18978">MNSGTTVKTDEPSKADLATANAIGQSMVRLKRQMACAAAQLSKQGFEQASFGLLATLVNGGPQRSSSLAEALFTDPSTISRQVAHLVKEGLVERQADPADGRASVLAATQQGLAFFERHRRQRDVAIAQIVASWPAEDRTRFAELFERFADDYERMLPDILAERVAQARSEGEN</sequence>
<dbReference type="PROSITE" id="PS01117">
    <property type="entry name" value="HTH_MARR_1"/>
    <property type="match status" value="1"/>
</dbReference>
<keyword evidence="3" id="KW-0804">Transcription</keyword>
<proteinExistence type="predicted"/>
<dbReference type="Gene3D" id="1.10.10.10">
    <property type="entry name" value="Winged helix-like DNA-binding domain superfamily/Winged helix DNA-binding domain"/>
    <property type="match status" value="1"/>
</dbReference>